<keyword evidence="1" id="KW-0805">Transcription regulation</keyword>
<dbReference type="EMBL" id="JACCBN010000001">
    <property type="protein sequence ID" value="NYD34133.1"/>
    <property type="molecule type" value="Genomic_DNA"/>
</dbReference>
<feature type="DNA-binding region" description="H-T-H motif" evidence="4">
    <location>
        <begin position="31"/>
        <end position="50"/>
    </location>
</feature>
<reference evidence="6 7" key="1">
    <citation type="submission" date="2020-07" db="EMBL/GenBank/DDBJ databases">
        <title>Sequencing the genomes of 1000 actinobacteria strains.</title>
        <authorList>
            <person name="Klenk H.-P."/>
        </authorList>
    </citation>
    <scope>NUCLEOTIDE SEQUENCE [LARGE SCALE GENOMIC DNA]</scope>
    <source>
        <strain evidence="6 7">DSM 45772</strain>
    </source>
</reference>
<dbReference type="PANTHER" id="PTHR47506:SF1">
    <property type="entry name" value="HTH-TYPE TRANSCRIPTIONAL REGULATOR YJDC"/>
    <property type="match status" value="1"/>
</dbReference>
<evidence type="ECO:0000313" key="7">
    <source>
        <dbReference type="Proteomes" id="UP000535890"/>
    </source>
</evidence>
<dbReference type="InterPro" id="IPR036271">
    <property type="entry name" value="Tet_transcr_reg_TetR-rel_C_sf"/>
</dbReference>
<dbReference type="GO" id="GO:0003677">
    <property type="term" value="F:DNA binding"/>
    <property type="evidence" value="ECO:0007669"/>
    <property type="project" value="UniProtKB-UniRule"/>
</dbReference>
<dbReference type="PROSITE" id="PS50977">
    <property type="entry name" value="HTH_TETR_2"/>
    <property type="match status" value="1"/>
</dbReference>
<dbReference type="Gene3D" id="1.10.357.10">
    <property type="entry name" value="Tetracycline Repressor, domain 2"/>
    <property type="match status" value="1"/>
</dbReference>
<proteinExistence type="predicted"/>
<dbReference type="InterPro" id="IPR001647">
    <property type="entry name" value="HTH_TetR"/>
</dbReference>
<evidence type="ECO:0000256" key="1">
    <source>
        <dbReference type="ARBA" id="ARBA00023015"/>
    </source>
</evidence>
<evidence type="ECO:0000256" key="2">
    <source>
        <dbReference type="ARBA" id="ARBA00023125"/>
    </source>
</evidence>
<keyword evidence="7" id="KW-1185">Reference proteome</keyword>
<dbReference type="SUPFAM" id="SSF48498">
    <property type="entry name" value="Tetracyclin repressor-like, C-terminal domain"/>
    <property type="match status" value="1"/>
</dbReference>
<dbReference type="PRINTS" id="PR00455">
    <property type="entry name" value="HTHTETR"/>
</dbReference>
<dbReference type="AlphaFoldDB" id="A0A7Y9J3J9"/>
<evidence type="ECO:0000313" key="6">
    <source>
        <dbReference type="EMBL" id="NYD34133.1"/>
    </source>
</evidence>
<evidence type="ECO:0000256" key="4">
    <source>
        <dbReference type="PROSITE-ProRule" id="PRU00335"/>
    </source>
</evidence>
<evidence type="ECO:0000256" key="3">
    <source>
        <dbReference type="ARBA" id="ARBA00023163"/>
    </source>
</evidence>
<feature type="domain" description="HTH tetR-type" evidence="5">
    <location>
        <begin position="8"/>
        <end position="68"/>
    </location>
</feature>
<organism evidence="6 7">
    <name type="scientific">Actinomycetospora corticicola</name>
    <dbReference type="NCBI Taxonomy" id="663602"/>
    <lineage>
        <taxon>Bacteria</taxon>
        <taxon>Bacillati</taxon>
        <taxon>Actinomycetota</taxon>
        <taxon>Actinomycetes</taxon>
        <taxon>Pseudonocardiales</taxon>
        <taxon>Pseudonocardiaceae</taxon>
        <taxon>Actinomycetospora</taxon>
    </lineage>
</organism>
<dbReference type="Pfam" id="PF00440">
    <property type="entry name" value="TetR_N"/>
    <property type="match status" value="1"/>
</dbReference>
<gene>
    <name evidence="6" type="ORF">BJ983_000235</name>
</gene>
<keyword evidence="3" id="KW-0804">Transcription</keyword>
<name>A0A7Y9J3J9_9PSEU</name>
<protein>
    <submittedName>
        <fullName evidence="6">AcrR family transcriptional regulator</fullName>
    </submittedName>
</protein>
<evidence type="ECO:0000259" key="5">
    <source>
        <dbReference type="PROSITE" id="PS50977"/>
    </source>
</evidence>
<keyword evidence="2 4" id="KW-0238">DNA-binding</keyword>
<dbReference type="InterPro" id="IPR009057">
    <property type="entry name" value="Homeodomain-like_sf"/>
</dbReference>
<dbReference type="RefSeq" id="WP_179792118.1">
    <property type="nucleotide sequence ID" value="NZ_BAABHP010000012.1"/>
</dbReference>
<sequence length="205" mass="22054">MPSTEARSEARERLLTTAGALFYGEGIRAVGVDRLVSEARVTRATFYRHFPSKEDLVLAYLRSADAQIRDAVDAATSASATAADALRTIAGSIDDDLTRPGFRGCAFLRAAAEFPDPTDPVHREVVAHRAWFVGALEDLFAEVYRDEGPGARPGRAARHFLMLRDGAMSAASIDATDDVGDTFLRGVEGLITVVHVSGSRPHLPS</sequence>
<dbReference type="PANTHER" id="PTHR47506">
    <property type="entry name" value="TRANSCRIPTIONAL REGULATORY PROTEIN"/>
    <property type="match status" value="1"/>
</dbReference>
<dbReference type="Proteomes" id="UP000535890">
    <property type="component" value="Unassembled WGS sequence"/>
</dbReference>
<comment type="caution">
    <text evidence="6">The sequence shown here is derived from an EMBL/GenBank/DDBJ whole genome shotgun (WGS) entry which is preliminary data.</text>
</comment>
<accession>A0A7Y9J3J9</accession>
<dbReference type="SUPFAM" id="SSF46689">
    <property type="entry name" value="Homeodomain-like"/>
    <property type="match status" value="1"/>
</dbReference>